<accession>A0ABR7RG57</accession>
<keyword evidence="3" id="KW-1185">Reference proteome</keyword>
<keyword evidence="1" id="KW-0472">Membrane</keyword>
<dbReference type="Proteomes" id="UP000603940">
    <property type="component" value="Unassembled WGS sequence"/>
</dbReference>
<sequence>MTSMFGHNIRSELVVLYLAETLTVFLIVYALMTGGMPPGVPMDHGRALTVAGMLALCSGLVSSASGLYQPQLLAGARRAITGLALAGVLLMMIAWLVLMVVAPTDFSTSFIIVVEVLLGCIAAVMLTRVAFVLLLRGGFMRRRILVLPGAASSEIARHPAPAAWRDIFEIATLPASPEANALLQAERLRAQRVWAVVAAPGEMNAATRRACQAAGVRVLSEAELHECTYNRVVCEMLAPDWLQTVQARPEGR</sequence>
<proteinExistence type="predicted"/>
<feature type="transmembrane region" description="Helical" evidence="1">
    <location>
        <begin position="47"/>
        <end position="68"/>
    </location>
</feature>
<evidence type="ECO:0008006" key="4">
    <source>
        <dbReference type="Google" id="ProtNLM"/>
    </source>
</evidence>
<dbReference type="EMBL" id="JACTUZ010000320">
    <property type="protein sequence ID" value="MBC9180405.1"/>
    <property type="molecule type" value="Genomic_DNA"/>
</dbReference>
<feature type="transmembrane region" description="Helical" evidence="1">
    <location>
        <begin position="12"/>
        <end position="32"/>
    </location>
</feature>
<organism evidence="2 3">
    <name type="scientific">Pseudoroseomonas ludipueritiae</name>
    <dbReference type="NCBI Taxonomy" id="198093"/>
    <lineage>
        <taxon>Bacteria</taxon>
        <taxon>Pseudomonadati</taxon>
        <taxon>Pseudomonadota</taxon>
        <taxon>Alphaproteobacteria</taxon>
        <taxon>Acetobacterales</taxon>
        <taxon>Acetobacteraceae</taxon>
        <taxon>Pseudoroseomonas</taxon>
    </lineage>
</organism>
<evidence type="ECO:0000313" key="3">
    <source>
        <dbReference type="Proteomes" id="UP000603940"/>
    </source>
</evidence>
<name>A0ABR7RG57_9PROT</name>
<evidence type="ECO:0000256" key="1">
    <source>
        <dbReference type="SAM" id="Phobius"/>
    </source>
</evidence>
<evidence type="ECO:0000313" key="2">
    <source>
        <dbReference type="EMBL" id="MBC9180405.1"/>
    </source>
</evidence>
<gene>
    <name evidence="2" type="ORF">IBL25_26005</name>
</gene>
<dbReference type="RefSeq" id="WP_187781328.1">
    <property type="nucleotide sequence ID" value="NZ_JACTUZ010000320.1"/>
</dbReference>
<feature type="transmembrane region" description="Helical" evidence="1">
    <location>
        <begin position="108"/>
        <end position="135"/>
    </location>
</feature>
<keyword evidence="1" id="KW-1133">Transmembrane helix</keyword>
<comment type="caution">
    <text evidence="2">The sequence shown here is derived from an EMBL/GenBank/DDBJ whole genome shotgun (WGS) entry which is preliminary data.</text>
</comment>
<protein>
    <recommendedName>
        <fullName evidence="4">Sugar transferase</fullName>
    </recommendedName>
</protein>
<reference evidence="2 3" key="1">
    <citation type="journal article" date="2009" name="Int. J. Syst. Evol. Microbiol.">
        <title>Transfer of Teichococcus ludipueritiae and Muricoccus roseus to the genus Roseomonas, as Roseomonas ludipueritiae comb. nov. and Roseomonas rosea comb. nov., respectively, and emended description of the genus Roseomonas.</title>
        <authorList>
            <person name="Sanchez-Porro C."/>
            <person name="Gallego V."/>
            <person name="Busse H.J."/>
            <person name="Kampfer P."/>
            <person name="Ventosa A."/>
        </authorList>
    </citation>
    <scope>NUCLEOTIDE SEQUENCE [LARGE SCALE GENOMIC DNA]</scope>
    <source>
        <strain evidence="2 3">DSM 14915</strain>
    </source>
</reference>
<feature type="non-terminal residue" evidence="2">
    <location>
        <position position="252"/>
    </location>
</feature>
<feature type="transmembrane region" description="Helical" evidence="1">
    <location>
        <begin position="80"/>
        <end position="102"/>
    </location>
</feature>
<keyword evidence="1" id="KW-0812">Transmembrane</keyword>